<evidence type="ECO:0000259" key="9">
    <source>
        <dbReference type="PROSITE" id="PS50109"/>
    </source>
</evidence>
<dbReference type="InterPro" id="IPR005467">
    <property type="entry name" value="His_kinase_dom"/>
</dbReference>
<dbReference type="SUPFAM" id="SSF55874">
    <property type="entry name" value="ATPase domain of HSP90 chaperone/DNA topoisomerase II/histidine kinase"/>
    <property type="match status" value="1"/>
</dbReference>
<dbReference type="PANTHER" id="PTHR43065:SF16">
    <property type="entry name" value="SENSORY HISTIDINE KINASE_PHOSPHATASE NTRB"/>
    <property type="match status" value="1"/>
</dbReference>
<keyword evidence="4" id="KW-0808">Transferase</keyword>
<keyword evidence="11" id="KW-1185">Reference proteome</keyword>
<evidence type="ECO:0000256" key="3">
    <source>
        <dbReference type="ARBA" id="ARBA00022553"/>
    </source>
</evidence>
<dbReference type="SMART" id="SM00387">
    <property type="entry name" value="HATPase_c"/>
    <property type="match status" value="1"/>
</dbReference>
<dbReference type="InterPro" id="IPR013656">
    <property type="entry name" value="PAS_4"/>
</dbReference>
<dbReference type="SUPFAM" id="SSF55785">
    <property type="entry name" value="PYP-like sensor domain (PAS domain)"/>
    <property type="match status" value="1"/>
</dbReference>
<evidence type="ECO:0000256" key="8">
    <source>
        <dbReference type="ARBA" id="ARBA00023012"/>
    </source>
</evidence>
<feature type="domain" description="Histidine kinase" evidence="9">
    <location>
        <begin position="152"/>
        <end position="367"/>
    </location>
</feature>
<keyword evidence="6" id="KW-0418">Kinase</keyword>
<organism evidence="10 11">
    <name type="scientific">Candidatus Litorirhabdus singularis</name>
    <dbReference type="NCBI Taxonomy" id="2518993"/>
    <lineage>
        <taxon>Bacteria</taxon>
        <taxon>Pseudomonadati</taxon>
        <taxon>Pseudomonadota</taxon>
        <taxon>Gammaproteobacteria</taxon>
        <taxon>Cellvibrionales</taxon>
        <taxon>Halieaceae</taxon>
        <taxon>Candidatus Litorirhabdus</taxon>
    </lineage>
</organism>
<dbReference type="EC" id="2.7.13.3" evidence="2"/>
<dbReference type="Pfam" id="PF08448">
    <property type="entry name" value="PAS_4"/>
    <property type="match status" value="1"/>
</dbReference>
<dbReference type="PANTHER" id="PTHR43065">
    <property type="entry name" value="SENSOR HISTIDINE KINASE"/>
    <property type="match status" value="1"/>
</dbReference>
<evidence type="ECO:0000256" key="5">
    <source>
        <dbReference type="ARBA" id="ARBA00022741"/>
    </source>
</evidence>
<proteinExistence type="predicted"/>
<evidence type="ECO:0000256" key="4">
    <source>
        <dbReference type="ARBA" id="ARBA00022679"/>
    </source>
</evidence>
<comment type="catalytic activity">
    <reaction evidence="1">
        <text>ATP + protein L-histidine = ADP + protein N-phospho-L-histidine.</text>
        <dbReference type="EC" id="2.7.13.3"/>
    </reaction>
</comment>
<evidence type="ECO:0000256" key="7">
    <source>
        <dbReference type="ARBA" id="ARBA00022840"/>
    </source>
</evidence>
<dbReference type="CDD" id="cd00082">
    <property type="entry name" value="HisKA"/>
    <property type="match status" value="1"/>
</dbReference>
<keyword evidence="3" id="KW-0597">Phosphoprotein</keyword>
<keyword evidence="8" id="KW-0902">Two-component regulatory system</keyword>
<dbReference type="InterPro" id="IPR003594">
    <property type="entry name" value="HATPase_dom"/>
</dbReference>
<evidence type="ECO:0000256" key="2">
    <source>
        <dbReference type="ARBA" id="ARBA00012438"/>
    </source>
</evidence>
<reference evidence="10" key="1">
    <citation type="submission" date="2019-02" db="EMBL/GenBank/DDBJ databases">
        <authorList>
            <person name="Li S.-H."/>
        </authorList>
    </citation>
    <scope>NUCLEOTIDE SEQUENCE</scope>
    <source>
        <strain evidence="10">IMCC14734</strain>
    </source>
</reference>
<dbReference type="Proteomes" id="UP001143362">
    <property type="component" value="Unassembled WGS sequence"/>
</dbReference>
<evidence type="ECO:0000256" key="1">
    <source>
        <dbReference type="ARBA" id="ARBA00000085"/>
    </source>
</evidence>
<protein>
    <recommendedName>
        <fullName evidence="2">histidine kinase</fullName>
        <ecNumber evidence="2">2.7.13.3</ecNumber>
    </recommendedName>
</protein>
<dbReference type="NCBIfam" id="NF008293">
    <property type="entry name" value="PRK11073.1"/>
    <property type="match status" value="1"/>
</dbReference>
<sequence length="372" mass="40790">MTKYSPTNTDVGAPSNPLPQSVLDTLSTAIILVDTQMQVRYLNASAQMLLEISAGRALQAPLAQLLPDNPQLHEELGTAMRDSSPHTNRGLHLKLASGHELNVDLMVTPFDDESGDYVGLLLELQVVDRLLRISREEGLLSSQQSSRAMIRGLAHEIKNPLGGVRGAAQLLARELEDPALEEYTQIIIAESDRLRDLVDTMLGPNQRPQPRMINVHAVLEHVRSLLEAEVGDSIIVTRDYDPSLPDICADRAQLVQALLNIVRNAMQATAANAGPRRINLSTRIQRQFTIGTKRHRLVCRVDIEDNGPGIPEELENSIFVPMVSGKSDGTGLGLSISQSIINQHDGIIECQTEPGRTIFSIYIPLGNKHADE</sequence>
<dbReference type="Pfam" id="PF00512">
    <property type="entry name" value="HisKA"/>
    <property type="match status" value="1"/>
</dbReference>
<comment type="caution">
    <text evidence="10">The sequence shown here is derived from an EMBL/GenBank/DDBJ whole genome shotgun (WGS) entry which is preliminary data.</text>
</comment>
<keyword evidence="5" id="KW-0547">Nucleotide-binding</keyword>
<dbReference type="EMBL" id="SHNN01000001">
    <property type="protein sequence ID" value="MCX2979829.1"/>
    <property type="molecule type" value="Genomic_DNA"/>
</dbReference>
<dbReference type="PRINTS" id="PR00344">
    <property type="entry name" value="BCTRLSENSOR"/>
</dbReference>
<dbReference type="Gene3D" id="3.30.450.20">
    <property type="entry name" value="PAS domain"/>
    <property type="match status" value="1"/>
</dbReference>
<dbReference type="PROSITE" id="PS50109">
    <property type="entry name" value="HIS_KIN"/>
    <property type="match status" value="1"/>
</dbReference>
<dbReference type="RefSeq" id="WP_279243822.1">
    <property type="nucleotide sequence ID" value="NZ_SHNN01000001.1"/>
</dbReference>
<name>A0ABT3TEI9_9GAMM</name>
<dbReference type="SUPFAM" id="SSF47384">
    <property type="entry name" value="Homodimeric domain of signal transducing histidine kinase"/>
    <property type="match status" value="1"/>
</dbReference>
<dbReference type="SMART" id="SM00388">
    <property type="entry name" value="HisKA"/>
    <property type="match status" value="1"/>
</dbReference>
<dbReference type="InterPro" id="IPR036097">
    <property type="entry name" value="HisK_dim/P_sf"/>
</dbReference>
<dbReference type="Gene3D" id="1.10.287.130">
    <property type="match status" value="1"/>
</dbReference>
<evidence type="ECO:0000256" key="6">
    <source>
        <dbReference type="ARBA" id="ARBA00022777"/>
    </source>
</evidence>
<accession>A0ABT3TEI9</accession>
<gene>
    <name evidence="10" type="ORF">EYC98_03005</name>
</gene>
<dbReference type="Pfam" id="PF02518">
    <property type="entry name" value="HATPase_c"/>
    <property type="match status" value="1"/>
</dbReference>
<keyword evidence="7" id="KW-0067">ATP-binding</keyword>
<dbReference type="InterPro" id="IPR004358">
    <property type="entry name" value="Sig_transdc_His_kin-like_C"/>
</dbReference>
<evidence type="ECO:0000313" key="11">
    <source>
        <dbReference type="Proteomes" id="UP001143362"/>
    </source>
</evidence>
<dbReference type="Gene3D" id="3.30.565.10">
    <property type="entry name" value="Histidine kinase-like ATPase, C-terminal domain"/>
    <property type="match status" value="1"/>
</dbReference>
<dbReference type="InterPro" id="IPR003661">
    <property type="entry name" value="HisK_dim/P_dom"/>
</dbReference>
<dbReference type="InterPro" id="IPR035965">
    <property type="entry name" value="PAS-like_dom_sf"/>
</dbReference>
<evidence type="ECO:0000313" key="10">
    <source>
        <dbReference type="EMBL" id="MCX2979829.1"/>
    </source>
</evidence>
<dbReference type="InterPro" id="IPR036890">
    <property type="entry name" value="HATPase_C_sf"/>
</dbReference>